<dbReference type="InterPro" id="IPR004358">
    <property type="entry name" value="Sig_transdc_His_kin-like_C"/>
</dbReference>
<feature type="compositionally biased region" description="Low complexity" evidence="11">
    <location>
        <begin position="13"/>
        <end position="22"/>
    </location>
</feature>
<dbReference type="InterPro" id="IPR013767">
    <property type="entry name" value="PAS_fold"/>
</dbReference>
<dbReference type="CDD" id="cd18774">
    <property type="entry name" value="PDC2_HK_sensor"/>
    <property type="match status" value="1"/>
</dbReference>
<evidence type="ECO:0000256" key="7">
    <source>
        <dbReference type="ARBA" id="ARBA00022692"/>
    </source>
</evidence>
<dbReference type="InterPro" id="IPR003661">
    <property type="entry name" value="HisK_dim/P_dom"/>
</dbReference>
<dbReference type="Pfam" id="PF00672">
    <property type="entry name" value="HAMP"/>
    <property type="match status" value="1"/>
</dbReference>
<name>A0ABW0PLB5_9BURK</name>
<dbReference type="CDD" id="cd00082">
    <property type="entry name" value="HisKA"/>
    <property type="match status" value="1"/>
</dbReference>
<dbReference type="PANTHER" id="PTHR43047">
    <property type="entry name" value="TWO-COMPONENT HISTIDINE PROTEIN KINASE"/>
    <property type="match status" value="1"/>
</dbReference>
<dbReference type="InterPro" id="IPR033479">
    <property type="entry name" value="dCache_1"/>
</dbReference>
<dbReference type="CDD" id="cd00130">
    <property type="entry name" value="PAS"/>
    <property type="match status" value="1"/>
</dbReference>
<evidence type="ECO:0000256" key="4">
    <source>
        <dbReference type="ARBA" id="ARBA00022475"/>
    </source>
</evidence>
<comment type="catalytic activity">
    <reaction evidence="1">
        <text>ATP + protein L-histidine = ADP + protein N-phospho-L-histidine.</text>
        <dbReference type="EC" id="2.7.13.3"/>
    </reaction>
</comment>
<reference evidence="17" key="1">
    <citation type="journal article" date="2019" name="Int. J. Syst. Evol. Microbiol.">
        <title>The Global Catalogue of Microorganisms (GCM) 10K type strain sequencing project: providing services to taxonomists for standard genome sequencing and annotation.</title>
        <authorList>
            <consortium name="The Broad Institute Genomics Platform"/>
            <consortium name="The Broad Institute Genome Sequencing Center for Infectious Disease"/>
            <person name="Wu L."/>
            <person name="Ma J."/>
        </authorList>
    </citation>
    <scope>NUCLEOTIDE SEQUENCE [LARGE SCALE GENOMIC DNA]</scope>
    <source>
        <strain evidence="17">CCUG 38813</strain>
    </source>
</reference>
<evidence type="ECO:0000259" key="13">
    <source>
        <dbReference type="PROSITE" id="PS50109"/>
    </source>
</evidence>
<dbReference type="Gene3D" id="6.10.340.10">
    <property type="match status" value="1"/>
</dbReference>
<evidence type="ECO:0000256" key="11">
    <source>
        <dbReference type="SAM" id="MobiDB-lite"/>
    </source>
</evidence>
<dbReference type="EMBL" id="JBHSMS010000063">
    <property type="protein sequence ID" value="MFC5513213.1"/>
    <property type="molecule type" value="Genomic_DNA"/>
</dbReference>
<evidence type="ECO:0000256" key="6">
    <source>
        <dbReference type="ARBA" id="ARBA00022679"/>
    </source>
</evidence>
<keyword evidence="9 12" id="KW-1133">Transmembrane helix</keyword>
<accession>A0ABW0PLB5</accession>
<evidence type="ECO:0000313" key="16">
    <source>
        <dbReference type="EMBL" id="MFC5513213.1"/>
    </source>
</evidence>
<dbReference type="SMART" id="SM00091">
    <property type="entry name" value="PAS"/>
    <property type="match status" value="1"/>
</dbReference>
<evidence type="ECO:0000256" key="2">
    <source>
        <dbReference type="ARBA" id="ARBA00004651"/>
    </source>
</evidence>
<dbReference type="InterPro" id="IPR003594">
    <property type="entry name" value="HATPase_dom"/>
</dbReference>
<dbReference type="Pfam" id="PF00512">
    <property type="entry name" value="HisKA"/>
    <property type="match status" value="1"/>
</dbReference>
<keyword evidence="6" id="KW-0808">Transferase</keyword>
<dbReference type="InterPro" id="IPR000014">
    <property type="entry name" value="PAS"/>
</dbReference>
<evidence type="ECO:0000256" key="10">
    <source>
        <dbReference type="ARBA" id="ARBA00023136"/>
    </source>
</evidence>
<dbReference type="SMART" id="SM00387">
    <property type="entry name" value="HATPase_c"/>
    <property type="match status" value="1"/>
</dbReference>
<evidence type="ECO:0000256" key="9">
    <source>
        <dbReference type="ARBA" id="ARBA00022989"/>
    </source>
</evidence>
<dbReference type="InterPro" id="IPR035965">
    <property type="entry name" value="PAS-like_dom_sf"/>
</dbReference>
<dbReference type="Gene3D" id="1.10.287.130">
    <property type="match status" value="1"/>
</dbReference>
<comment type="caution">
    <text evidence="16">The sequence shown here is derived from an EMBL/GenBank/DDBJ whole genome shotgun (WGS) entry which is preliminary data.</text>
</comment>
<feature type="domain" description="Histidine kinase" evidence="13">
    <location>
        <begin position="555"/>
        <end position="776"/>
    </location>
</feature>
<dbReference type="PANTHER" id="PTHR43047:SF72">
    <property type="entry name" value="OSMOSENSING HISTIDINE PROTEIN KINASE SLN1"/>
    <property type="match status" value="1"/>
</dbReference>
<dbReference type="PROSITE" id="PS50885">
    <property type="entry name" value="HAMP"/>
    <property type="match status" value="1"/>
</dbReference>
<evidence type="ECO:0000313" key="17">
    <source>
        <dbReference type="Proteomes" id="UP001596031"/>
    </source>
</evidence>
<keyword evidence="17" id="KW-1185">Reference proteome</keyword>
<dbReference type="RefSeq" id="WP_379724958.1">
    <property type="nucleotide sequence ID" value="NZ_JBHSMS010000063.1"/>
</dbReference>
<dbReference type="Gene3D" id="3.30.450.20">
    <property type="entry name" value="PAS domain"/>
    <property type="match status" value="2"/>
</dbReference>
<keyword evidence="16" id="KW-0067">ATP-binding</keyword>
<proteinExistence type="predicted"/>
<feature type="transmembrane region" description="Helical" evidence="12">
    <location>
        <begin position="320"/>
        <end position="342"/>
    </location>
</feature>
<keyword evidence="4" id="KW-1003">Cell membrane</keyword>
<keyword evidence="5" id="KW-0597">Phosphoprotein</keyword>
<comment type="subcellular location">
    <subcellularLocation>
        <location evidence="2">Cell membrane</location>
        <topology evidence="2">Multi-pass membrane protein</topology>
    </subcellularLocation>
</comment>
<keyword evidence="16" id="KW-0547">Nucleotide-binding</keyword>
<evidence type="ECO:0000256" key="5">
    <source>
        <dbReference type="ARBA" id="ARBA00022553"/>
    </source>
</evidence>
<feature type="domain" description="PAS" evidence="14">
    <location>
        <begin position="423"/>
        <end position="477"/>
    </location>
</feature>
<dbReference type="PRINTS" id="PR00344">
    <property type="entry name" value="BCTRLSENSOR"/>
</dbReference>
<protein>
    <recommendedName>
        <fullName evidence="3">histidine kinase</fullName>
        <ecNumber evidence="3">2.7.13.3</ecNumber>
    </recommendedName>
</protein>
<gene>
    <name evidence="16" type="ORF">ACFPOU_19105</name>
</gene>
<evidence type="ECO:0000259" key="14">
    <source>
        <dbReference type="PROSITE" id="PS50112"/>
    </source>
</evidence>
<dbReference type="EC" id="2.7.13.3" evidence="3"/>
<evidence type="ECO:0000256" key="12">
    <source>
        <dbReference type="SAM" id="Phobius"/>
    </source>
</evidence>
<dbReference type="SUPFAM" id="SSF55874">
    <property type="entry name" value="ATPase domain of HSP90 chaperone/DNA topoisomerase II/histidine kinase"/>
    <property type="match status" value="1"/>
</dbReference>
<feature type="transmembrane region" description="Helical" evidence="12">
    <location>
        <begin position="30"/>
        <end position="50"/>
    </location>
</feature>
<dbReference type="InterPro" id="IPR036890">
    <property type="entry name" value="HATPase_C_sf"/>
</dbReference>
<evidence type="ECO:0000256" key="8">
    <source>
        <dbReference type="ARBA" id="ARBA00022777"/>
    </source>
</evidence>
<dbReference type="PROSITE" id="PS50112">
    <property type="entry name" value="PAS"/>
    <property type="match status" value="1"/>
</dbReference>
<dbReference type="SMART" id="SM00388">
    <property type="entry name" value="HisKA"/>
    <property type="match status" value="1"/>
</dbReference>
<organism evidence="16 17">
    <name type="scientific">Massilia jejuensis</name>
    <dbReference type="NCBI Taxonomy" id="648894"/>
    <lineage>
        <taxon>Bacteria</taxon>
        <taxon>Pseudomonadati</taxon>
        <taxon>Pseudomonadota</taxon>
        <taxon>Betaproteobacteria</taxon>
        <taxon>Burkholderiales</taxon>
        <taxon>Oxalobacteraceae</taxon>
        <taxon>Telluria group</taxon>
        <taxon>Massilia</taxon>
    </lineage>
</organism>
<evidence type="ECO:0000256" key="3">
    <source>
        <dbReference type="ARBA" id="ARBA00012438"/>
    </source>
</evidence>
<evidence type="ECO:0000256" key="1">
    <source>
        <dbReference type="ARBA" id="ARBA00000085"/>
    </source>
</evidence>
<dbReference type="InterPro" id="IPR003660">
    <property type="entry name" value="HAMP_dom"/>
</dbReference>
<dbReference type="Gene3D" id="3.30.565.10">
    <property type="entry name" value="Histidine kinase-like ATPase, C-terminal domain"/>
    <property type="match status" value="1"/>
</dbReference>
<sequence length="788" mass="85658">MNRSPNSLPTPPAADAGEAAPARKPARRGLGSWLALAFSLLSIFLTVLMVEVVDVAATGQVETGIGHGLRELALQTADKLDRGMYERYREVKLLAQRRDLGPTGGSLAQRRAVLDSIQQSYGYYDWIGMADVDGRVQVAGRGLLESADVSQRPWFRNALKGINVGDVHEAVLLAKLLPAPDNEPLRFVDVAFPYKDGAGKTLGVLGVHLSWQWARSVERSVIAQVAARGRIEALIVGSEGDVLLGPASLQGKKLDLPSLRAAQRQDAGYLVERWPDGASYLVGFSRSRGFDAYPGLGWTVLVRQAEADAYAPARALRQRALWSGIGLALLFSLVGVVLARYITRPLGRLVKEAERIRGGENRQLASGAGSYVEVETLSATLNALLTDLRQRRHELRGVNATLEARVEARTAELERALVAVQASEQRIGAIVEAAQDAFIGVDMRGLVTDWNSAAERMFGWKRSEVLGWPMSELIVPERFRPSTYKAIDMVRTTGHSPLLERRVERIVINRQGVEFPIEMTAGLAAGLGGSFFAVFLHDISERRKVDRLKSEFVATVSHELRTPLTSIRASLSMLADGIAGTLPPDVAGLVEIAHQSCERLVRLVNDVLDIQKIEAGSMQFERRPQPLLPVAEHAIDAMQAYAAQMGVRLALDCEDGARALSAAIDHDRLVQVLTNLLSNAIKFSHRGATVTLALCRHEGAARLSVRDQGPGIPEAFQPRVFQRFAQADGADTRQKGGTGLGLSITRSLVEEHGGQISFETRQGAGTVFRVDLPLAEQETPPASTETGR</sequence>
<dbReference type="Pfam" id="PF02518">
    <property type="entry name" value="HATPase_c"/>
    <property type="match status" value="1"/>
</dbReference>
<dbReference type="GO" id="GO:0005524">
    <property type="term" value="F:ATP binding"/>
    <property type="evidence" value="ECO:0007669"/>
    <property type="project" value="UniProtKB-KW"/>
</dbReference>
<feature type="region of interest" description="Disordered" evidence="11">
    <location>
        <begin position="1"/>
        <end position="22"/>
    </location>
</feature>
<dbReference type="NCBIfam" id="TIGR00229">
    <property type="entry name" value="sensory_box"/>
    <property type="match status" value="1"/>
</dbReference>
<dbReference type="SUPFAM" id="SSF47384">
    <property type="entry name" value="Homodimeric domain of signal transducing histidine kinase"/>
    <property type="match status" value="1"/>
</dbReference>
<keyword evidence="8" id="KW-0418">Kinase</keyword>
<evidence type="ECO:0000259" key="15">
    <source>
        <dbReference type="PROSITE" id="PS50885"/>
    </source>
</evidence>
<dbReference type="PROSITE" id="PS50109">
    <property type="entry name" value="HIS_KIN"/>
    <property type="match status" value="1"/>
</dbReference>
<dbReference type="Pfam" id="PF02743">
    <property type="entry name" value="dCache_1"/>
    <property type="match status" value="1"/>
</dbReference>
<dbReference type="CDD" id="cd16922">
    <property type="entry name" value="HATPase_EvgS-ArcB-TorS-like"/>
    <property type="match status" value="1"/>
</dbReference>
<dbReference type="InterPro" id="IPR036097">
    <property type="entry name" value="HisK_dim/P_sf"/>
</dbReference>
<keyword evidence="7 12" id="KW-0812">Transmembrane</keyword>
<dbReference type="Pfam" id="PF00989">
    <property type="entry name" value="PAS"/>
    <property type="match status" value="1"/>
</dbReference>
<keyword evidence="10 12" id="KW-0472">Membrane</keyword>
<dbReference type="Proteomes" id="UP001596031">
    <property type="component" value="Unassembled WGS sequence"/>
</dbReference>
<dbReference type="InterPro" id="IPR005467">
    <property type="entry name" value="His_kinase_dom"/>
</dbReference>
<feature type="domain" description="HAMP" evidence="15">
    <location>
        <begin position="340"/>
        <end position="393"/>
    </location>
</feature>
<dbReference type="SUPFAM" id="SSF55785">
    <property type="entry name" value="PYP-like sensor domain (PAS domain)"/>
    <property type="match status" value="1"/>
</dbReference>